<dbReference type="InterPro" id="IPR031571">
    <property type="entry name" value="RcpC_dom"/>
</dbReference>
<comment type="caution">
    <text evidence="2">The sequence shown here is derived from an EMBL/GenBank/DDBJ whole genome shotgun (WGS) entry which is preliminary data.</text>
</comment>
<evidence type="ECO:0000313" key="3">
    <source>
        <dbReference type="Proteomes" id="UP001157017"/>
    </source>
</evidence>
<sequence>MTAAERAGGVAGWLARVRPARDPGWAPLRRRRPGRRRLLAAALLAVTAAAVVRAAAPVQDPGVPVLVAAHDLPAGAALAEGDVQTVHRPADGLPSGALRRAAEAVGRPVTGPVRAGEVLTDVRLLGPGLVQPALLSADGGAQVAAPVRVADAQAAGLVRAGDRVDVLLATETARAARAVVRGATVLARPEVPDAGGPLAVAGDPSGGALLVLAVTDPEAADLALAATRGPLSLVLH</sequence>
<accession>A0ABQ6JGJ5</accession>
<dbReference type="InterPro" id="IPR017592">
    <property type="entry name" value="Pilus_assmbl_Flp-typ_CpaB"/>
</dbReference>
<organism evidence="2 3">
    <name type="scientific">Angustibacter aerolatus</name>
    <dbReference type="NCBI Taxonomy" id="1162965"/>
    <lineage>
        <taxon>Bacteria</taxon>
        <taxon>Bacillati</taxon>
        <taxon>Actinomycetota</taxon>
        <taxon>Actinomycetes</taxon>
        <taxon>Kineosporiales</taxon>
        <taxon>Kineosporiaceae</taxon>
    </lineage>
</organism>
<dbReference type="Gene3D" id="3.90.1210.10">
    <property type="entry name" value="Antifreeze-like/N-acetylneuraminic acid synthase C-terminal domain"/>
    <property type="match status" value="1"/>
</dbReference>
<dbReference type="CDD" id="cd11614">
    <property type="entry name" value="SAF_CpaB_FlgA_like"/>
    <property type="match status" value="1"/>
</dbReference>
<dbReference type="SMART" id="SM00858">
    <property type="entry name" value="SAF"/>
    <property type="match status" value="1"/>
</dbReference>
<evidence type="ECO:0000313" key="2">
    <source>
        <dbReference type="EMBL" id="GMA86330.1"/>
    </source>
</evidence>
<dbReference type="Pfam" id="PF16976">
    <property type="entry name" value="RcpC"/>
    <property type="match status" value="1"/>
</dbReference>
<proteinExistence type="predicted"/>
<keyword evidence="3" id="KW-1185">Reference proteome</keyword>
<gene>
    <name evidence="2" type="ORF">GCM10025868_15800</name>
</gene>
<dbReference type="EMBL" id="BSUZ01000001">
    <property type="protein sequence ID" value="GMA86330.1"/>
    <property type="molecule type" value="Genomic_DNA"/>
</dbReference>
<evidence type="ECO:0000259" key="1">
    <source>
        <dbReference type="SMART" id="SM00858"/>
    </source>
</evidence>
<protein>
    <recommendedName>
        <fullName evidence="1">SAF domain-containing protein</fullName>
    </recommendedName>
</protein>
<dbReference type="NCBIfam" id="TIGR03177">
    <property type="entry name" value="pilus_cpaB"/>
    <property type="match status" value="1"/>
</dbReference>
<dbReference type="InterPro" id="IPR013974">
    <property type="entry name" value="SAF"/>
</dbReference>
<dbReference type="Pfam" id="PF08666">
    <property type="entry name" value="SAF"/>
    <property type="match status" value="1"/>
</dbReference>
<feature type="domain" description="SAF" evidence="1">
    <location>
        <begin position="63"/>
        <end position="125"/>
    </location>
</feature>
<reference evidence="3" key="1">
    <citation type="journal article" date="2019" name="Int. J. Syst. Evol. Microbiol.">
        <title>The Global Catalogue of Microorganisms (GCM) 10K type strain sequencing project: providing services to taxonomists for standard genome sequencing and annotation.</title>
        <authorList>
            <consortium name="The Broad Institute Genomics Platform"/>
            <consortium name="The Broad Institute Genome Sequencing Center for Infectious Disease"/>
            <person name="Wu L."/>
            <person name="Ma J."/>
        </authorList>
    </citation>
    <scope>NUCLEOTIDE SEQUENCE [LARGE SCALE GENOMIC DNA]</scope>
    <source>
        <strain evidence="3">NBRC 108730</strain>
    </source>
</reference>
<name>A0ABQ6JGJ5_9ACTN</name>
<dbReference type="Proteomes" id="UP001157017">
    <property type="component" value="Unassembled WGS sequence"/>
</dbReference>